<dbReference type="PANTHER" id="PTHR30143:SF0">
    <property type="entry name" value="2-KETO-4-PENTENOATE HYDRATASE"/>
    <property type="match status" value="1"/>
</dbReference>
<proteinExistence type="predicted"/>
<dbReference type="GO" id="GO:0005737">
    <property type="term" value="C:cytoplasm"/>
    <property type="evidence" value="ECO:0007669"/>
    <property type="project" value="TreeGrafter"/>
</dbReference>
<comment type="caution">
    <text evidence="1">The sequence shown here is derived from an EMBL/GenBank/DDBJ whole genome shotgun (WGS) entry which is preliminary data.</text>
</comment>
<dbReference type="EMBL" id="SMAK01000007">
    <property type="protein sequence ID" value="TCT09269.1"/>
    <property type="molecule type" value="Genomic_DNA"/>
</dbReference>
<dbReference type="Gene3D" id="3.90.850.10">
    <property type="entry name" value="Fumarylacetoacetase-like, C-terminal domain"/>
    <property type="match status" value="1"/>
</dbReference>
<dbReference type="InterPro" id="IPR050772">
    <property type="entry name" value="Hydratase-Decarb/MhpD_sf"/>
</dbReference>
<sequence length="260" mass="26627">MDDATIDDIAARLASARRGGRLIPLPDAGWPPADLETAERISDRAAAAIGEPVAGWKIGATSPDAQAIIGCNGPFFGPMFAFQITASGGTLAPSPGLLGVECEFAFRIGRDQPAGRGGWNRQSIGDLVESCHPALEIIARRTAGSGFPGFTPAVADFALNAGFVHGPAIVGWREADLADTEVLGLVDGRQTNAGFGRNVLGHPLEALAWLANALAARRRGLVAGQWVSTGTCLGVVPAQPGSIVSGDFGPLGTVSVRLGG</sequence>
<dbReference type="AlphaFoldDB" id="A0A4R3MAH6"/>
<dbReference type="GO" id="GO:0008684">
    <property type="term" value="F:2-oxopent-4-enoate hydratase activity"/>
    <property type="evidence" value="ECO:0007669"/>
    <property type="project" value="TreeGrafter"/>
</dbReference>
<name>A0A4R3MAH6_9HYPH</name>
<dbReference type="SUPFAM" id="SSF56529">
    <property type="entry name" value="FAH"/>
    <property type="match status" value="1"/>
</dbReference>
<dbReference type="Proteomes" id="UP000295678">
    <property type="component" value="Unassembled WGS sequence"/>
</dbReference>
<dbReference type="OrthoDB" id="9792137at2"/>
<evidence type="ECO:0000313" key="2">
    <source>
        <dbReference type="Proteomes" id="UP000295678"/>
    </source>
</evidence>
<organism evidence="1 2">
    <name type="scientific">Tepidamorphus gemmatus</name>
    <dbReference type="NCBI Taxonomy" id="747076"/>
    <lineage>
        <taxon>Bacteria</taxon>
        <taxon>Pseudomonadati</taxon>
        <taxon>Pseudomonadota</taxon>
        <taxon>Alphaproteobacteria</taxon>
        <taxon>Hyphomicrobiales</taxon>
        <taxon>Tepidamorphaceae</taxon>
        <taxon>Tepidamorphus</taxon>
    </lineage>
</organism>
<evidence type="ECO:0000313" key="1">
    <source>
        <dbReference type="EMBL" id="TCT09269.1"/>
    </source>
</evidence>
<dbReference type="PANTHER" id="PTHR30143">
    <property type="entry name" value="ACID HYDRATASE"/>
    <property type="match status" value="1"/>
</dbReference>
<protein>
    <submittedName>
        <fullName evidence="1">2-keto-4-pentenoate hydratase</fullName>
    </submittedName>
</protein>
<accession>A0A4R3MAH6</accession>
<gene>
    <name evidence="1" type="ORF">EDC22_107115</name>
</gene>
<dbReference type="RefSeq" id="WP_132806983.1">
    <property type="nucleotide sequence ID" value="NZ_SMAK01000007.1"/>
</dbReference>
<keyword evidence="2" id="KW-1185">Reference proteome</keyword>
<dbReference type="InterPro" id="IPR036663">
    <property type="entry name" value="Fumarylacetoacetase_C_sf"/>
</dbReference>
<reference evidence="1 2" key="1">
    <citation type="submission" date="2019-03" db="EMBL/GenBank/DDBJ databases">
        <title>Genomic Encyclopedia of Type Strains, Phase IV (KMG-IV): sequencing the most valuable type-strain genomes for metagenomic binning, comparative biology and taxonomic classification.</title>
        <authorList>
            <person name="Goeker M."/>
        </authorList>
    </citation>
    <scope>NUCLEOTIDE SEQUENCE [LARGE SCALE GENOMIC DNA]</scope>
    <source>
        <strain evidence="1 2">DSM 19345</strain>
    </source>
</reference>